<evidence type="ECO:0000256" key="6">
    <source>
        <dbReference type="ARBA" id="ARBA00022777"/>
    </source>
</evidence>
<dbReference type="AlphaFoldDB" id="A0A9D1IB07"/>
<dbReference type="PIRSF" id="PIRSF010376">
    <property type="entry name" value="IspE"/>
    <property type="match status" value="1"/>
</dbReference>
<evidence type="ECO:0000256" key="2">
    <source>
        <dbReference type="ARBA" id="ARBA00012052"/>
    </source>
</evidence>
<evidence type="ECO:0000259" key="10">
    <source>
        <dbReference type="Pfam" id="PF00288"/>
    </source>
</evidence>
<dbReference type="Gene3D" id="3.30.70.890">
    <property type="entry name" value="GHMP kinase, C-terminal domain"/>
    <property type="match status" value="1"/>
</dbReference>
<keyword evidence="4 9" id="KW-0808">Transferase</keyword>
<feature type="domain" description="GHMP kinase C-terminal" evidence="11">
    <location>
        <begin position="199"/>
        <end position="269"/>
    </location>
</feature>
<dbReference type="GO" id="GO:0016114">
    <property type="term" value="P:terpenoid biosynthetic process"/>
    <property type="evidence" value="ECO:0007669"/>
    <property type="project" value="UniProtKB-UniRule"/>
</dbReference>
<feature type="binding site" evidence="9">
    <location>
        <begin position="92"/>
        <end position="102"/>
    </location>
    <ligand>
        <name>ATP</name>
        <dbReference type="ChEBI" id="CHEBI:30616"/>
    </ligand>
</feature>
<dbReference type="SUPFAM" id="SSF55060">
    <property type="entry name" value="GHMP Kinase, C-terminal domain"/>
    <property type="match status" value="1"/>
</dbReference>
<keyword evidence="5 9" id="KW-0547">Nucleotide-binding</keyword>
<evidence type="ECO:0000256" key="5">
    <source>
        <dbReference type="ARBA" id="ARBA00022741"/>
    </source>
</evidence>
<dbReference type="InterPro" id="IPR020568">
    <property type="entry name" value="Ribosomal_Su5_D2-typ_SF"/>
</dbReference>
<comment type="function">
    <text evidence="9">Catalyzes the phosphorylation of the position 2 hydroxy group of 4-diphosphocytidyl-2C-methyl-D-erythritol.</text>
</comment>
<protein>
    <recommendedName>
        <fullName evidence="3 9">4-diphosphocytidyl-2-C-methyl-D-erythritol kinase</fullName>
        <shortName evidence="9">CMK</shortName>
        <ecNumber evidence="2 9">2.7.1.148</ecNumber>
    </recommendedName>
    <alternativeName>
        <fullName evidence="8 9">4-(cytidine-5'-diphospho)-2-C-methyl-D-erythritol kinase</fullName>
    </alternativeName>
</protein>
<name>A0A9D1IB07_9FIRM</name>
<organism evidence="12 13">
    <name type="scientific">Candidatus Pullichristensenella excrementigallinarum</name>
    <dbReference type="NCBI Taxonomy" id="2840907"/>
    <lineage>
        <taxon>Bacteria</taxon>
        <taxon>Bacillati</taxon>
        <taxon>Bacillota</taxon>
        <taxon>Clostridia</taxon>
        <taxon>Candidatus Pullichristensenella</taxon>
    </lineage>
</organism>
<dbReference type="InterPro" id="IPR014721">
    <property type="entry name" value="Ribsml_uS5_D2-typ_fold_subgr"/>
</dbReference>
<evidence type="ECO:0000256" key="9">
    <source>
        <dbReference type="HAMAP-Rule" id="MF_00061"/>
    </source>
</evidence>
<comment type="pathway">
    <text evidence="9">Isoprenoid biosynthesis; isopentenyl diphosphate biosynthesis via DXP pathway; isopentenyl diphosphate from 1-deoxy-D-xylulose 5-phosphate: step 3/6.</text>
</comment>
<dbReference type="GO" id="GO:0019288">
    <property type="term" value="P:isopentenyl diphosphate biosynthetic process, methylerythritol 4-phosphate pathway"/>
    <property type="evidence" value="ECO:0007669"/>
    <property type="project" value="UniProtKB-UniRule"/>
</dbReference>
<comment type="catalytic activity">
    <reaction evidence="9">
        <text>4-CDP-2-C-methyl-D-erythritol + ATP = 4-CDP-2-C-methyl-D-erythritol 2-phosphate + ADP + H(+)</text>
        <dbReference type="Rhea" id="RHEA:18437"/>
        <dbReference type="ChEBI" id="CHEBI:15378"/>
        <dbReference type="ChEBI" id="CHEBI:30616"/>
        <dbReference type="ChEBI" id="CHEBI:57823"/>
        <dbReference type="ChEBI" id="CHEBI:57919"/>
        <dbReference type="ChEBI" id="CHEBI:456216"/>
        <dbReference type="EC" id="2.7.1.148"/>
    </reaction>
</comment>
<dbReference type="Gene3D" id="3.30.230.10">
    <property type="match status" value="1"/>
</dbReference>
<feature type="active site" evidence="9">
    <location>
        <position position="10"/>
    </location>
</feature>
<feature type="domain" description="GHMP kinase N-terminal" evidence="10">
    <location>
        <begin position="64"/>
        <end position="142"/>
    </location>
</feature>
<evidence type="ECO:0000256" key="3">
    <source>
        <dbReference type="ARBA" id="ARBA00017473"/>
    </source>
</evidence>
<evidence type="ECO:0000256" key="1">
    <source>
        <dbReference type="ARBA" id="ARBA00009684"/>
    </source>
</evidence>
<keyword evidence="7 9" id="KW-0067">ATP-binding</keyword>
<comment type="caution">
    <text evidence="12">The sequence shown here is derived from an EMBL/GenBank/DDBJ whole genome shotgun (WGS) entry which is preliminary data.</text>
</comment>
<evidence type="ECO:0000313" key="12">
    <source>
        <dbReference type="EMBL" id="HIU33962.1"/>
    </source>
</evidence>
<dbReference type="SUPFAM" id="SSF54211">
    <property type="entry name" value="Ribosomal protein S5 domain 2-like"/>
    <property type="match status" value="1"/>
</dbReference>
<dbReference type="EC" id="2.7.1.148" evidence="2 9"/>
<keyword evidence="9" id="KW-0414">Isoprene biosynthesis</keyword>
<comment type="similarity">
    <text evidence="1 9">Belongs to the GHMP kinase family. IspE subfamily.</text>
</comment>
<dbReference type="NCBIfam" id="TIGR00154">
    <property type="entry name" value="ispE"/>
    <property type="match status" value="1"/>
</dbReference>
<dbReference type="HAMAP" id="MF_00061">
    <property type="entry name" value="IspE"/>
    <property type="match status" value="1"/>
</dbReference>
<evidence type="ECO:0000259" key="11">
    <source>
        <dbReference type="Pfam" id="PF08544"/>
    </source>
</evidence>
<dbReference type="GO" id="GO:0050515">
    <property type="term" value="F:4-(cytidine 5'-diphospho)-2-C-methyl-D-erythritol kinase activity"/>
    <property type="evidence" value="ECO:0007669"/>
    <property type="project" value="UniProtKB-UniRule"/>
</dbReference>
<evidence type="ECO:0000256" key="7">
    <source>
        <dbReference type="ARBA" id="ARBA00022840"/>
    </source>
</evidence>
<keyword evidence="6 9" id="KW-0418">Kinase</keyword>
<dbReference type="GO" id="GO:0005524">
    <property type="term" value="F:ATP binding"/>
    <property type="evidence" value="ECO:0007669"/>
    <property type="project" value="UniProtKB-UniRule"/>
</dbReference>
<dbReference type="InterPro" id="IPR013750">
    <property type="entry name" value="GHMP_kinase_C_dom"/>
</dbReference>
<reference evidence="12" key="1">
    <citation type="submission" date="2020-10" db="EMBL/GenBank/DDBJ databases">
        <authorList>
            <person name="Gilroy R."/>
        </authorList>
    </citation>
    <scope>NUCLEOTIDE SEQUENCE</scope>
    <source>
        <strain evidence="12">ChiHcec3-11533</strain>
    </source>
</reference>
<dbReference type="EMBL" id="DVMU01000118">
    <property type="protein sequence ID" value="HIU33962.1"/>
    <property type="molecule type" value="Genomic_DNA"/>
</dbReference>
<dbReference type="Pfam" id="PF08544">
    <property type="entry name" value="GHMP_kinases_C"/>
    <property type="match status" value="1"/>
</dbReference>
<reference evidence="12" key="2">
    <citation type="journal article" date="2021" name="PeerJ">
        <title>Extensive microbial diversity within the chicken gut microbiome revealed by metagenomics and culture.</title>
        <authorList>
            <person name="Gilroy R."/>
            <person name="Ravi A."/>
            <person name="Getino M."/>
            <person name="Pursley I."/>
            <person name="Horton D.L."/>
            <person name="Alikhan N.F."/>
            <person name="Baker D."/>
            <person name="Gharbi K."/>
            <person name="Hall N."/>
            <person name="Watson M."/>
            <person name="Adriaenssens E.M."/>
            <person name="Foster-Nyarko E."/>
            <person name="Jarju S."/>
            <person name="Secka A."/>
            <person name="Antonio M."/>
            <person name="Oren A."/>
            <person name="Chaudhuri R.R."/>
            <person name="La Ragione R."/>
            <person name="Hildebrand F."/>
            <person name="Pallen M.J."/>
        </authorList>
    </citation>
    <scope>NUCLEOTIDE SEQUENCE</scope>
    <source>
        <strain evidence="12">ChiHcec3-11533</strain>
    </source>
</reference>
<dbReference type="Proteomes" id="UP000824072">
    <property type="component" value="Unassembled WGS sequence"/>
</dbReference>
<dbReference type="PANTHER" id="PTHR43527">
    <property type="entry name" value="4-DIPHOSPHOCYTIDYL-2-C-METHYL-D-ERYTHRITOL KINASE, CHLOROPLASTIC"/>
    <property type="match status" value="1"/>
</dbReference>
<dbReference type="InterPro" id="IPR036554">
    <property type="entry name" value="GHMP_kinase_C_sf"/>
</dbReference>
<dbReference type="NCBIfam" id="NF011202">
    <property type="entry name" value="PRK14608.1"/>
    <property type="match status" value="1"/>
</dbReference>
<evidence type="ECO:0000256" key="8">
    <source>
        <dbReference type="ARBA" id="ARBA00032554"/>
    </source>
</evidence>
<accession>A0A9D1IB07</accession>
<sequence>MRIAVEAHAKINWSLDIRGQRENGYHELNMLMQPIELSDELTFQRARWLSLTVDGHRLPLGSRNLVLRAAQALNEYMGKRFGANIALKKRIPVRAGLGGGSADCAATLLALNRLWGLRLPMEKLAQIGEGLGADVPFCLYGGFARVTGIGEKMERLDRAERFALVLLHPGKGLSTQQVFEEFDRGAYPCADLDAQALSQAILDRDLDAMGRLSRNALEAPAIRLLPEIAQAMRDLAETGARVVRMTGSGSAVFGVYPTEAEAQQAHARLPGSIFTWTRE</sequence>
<evidence type="ECO:0000313" key="13">
    <source>
        <dbReference type="Proteomes" id="UP000824072"/>
    </source>
</evidence>
<gene>
    <name evidence="9" type="primary">ispE</name>
    <name evidence="12" type="ORF">IAB02_05310</name>
</gene>
<proteinExistence type="inferred from homology"/>
<dbReference type="InterPro" id="IPR004424">
    <property type="entry name" value="IspE"/>
</dbReference>
<dbReference type="PANTHER" id="PTHR43527:SF2">
    <property type="entry name" value="4-DIPHOSPHOCYTIDYL-2-C-METHYL-D-ERYTHRITOL KINASE, CHLOROPLASTIC"/>
    <property type="match status" value="1"/>
</dbReference>
<evidence type="ECO:0000256" key="4">
    <source>
        <dbReference type="ARBA" id="ARBA00022679"/>
    </source>
</evidence>
<feature type="active site" evidence="9">
    <location>
        <position position="134"/>
    </location>
</feature>
<dbReference type="InterPro" id="IPR006204">
    <property type="entry name" value="GHMP_kinase_N_dom"/>
</dbReference>
<dbReference type="Pfam" id="PF00288">
    <property type="entry name" value="GHMP_kinases_N"/>
    <property type="match status" value="1"/>
</dbReference>